<keyword evidence="2" id="KW-0690">Ribosome biogenesis</keyword>
<evidence type="ECO:0000256" key="5">
    <source>
        <dbReference type="SAM" id="MobiDB-lite"/>
    </source>
</evidence>
<feature type="compositionally biased region" description="Pro residues" evidence="5">
    <location>
        <begin position="167"/>
        <end position="177"/>
    </location>
</feature>
<keyword evidence="3" id="KW-0698">rRNA processing</keyword>
<dbReference type="GO" id="GO:0005840">
    <property type="term" value="C:ribosome"/>
    <property type="evidence" value="ECO:0007669"/>
    <property type="project" value="InterPro"/>
</dbReference>
<feature type="region of interest" description="Disordered" evidence="5">
    <location>
        <begin position="158"/>
        <end position="177"/>
    </location>
</feature>
<dbReference type="NCBIfam" id="TIGR02273">
    <property type="entry name" value="16S_RimM"/>
    <property type="match status" value="1"/>
</dbReference>
<evidence type="ECO:0000256" key="1">
    <source>
        <dbReference type="ARBA" id="ARBA00022490"/>
    </source>
</evidence>
<dbReference type="Pfam" id="PF01782">
    <property type="entry name" value="RimM"/>
    <property type="match status" value="1"/>
</dbReference>
<evidence type="ECO:0000259" key="7">
    <source>
        <dbReference type="Pfam" id="PF24986"/>
    </source>
</evidence>
<dbReference type="AlphaFoldDB" id="A0A6J4P3K0"/>
<sequence length="177" mass="18079">ARVGRPHGVRGEVSVEVRTDAPGRRFVPGASFLTDPADVGPLVLEQARAQGAGTVLRFAVVDDRDAAEQLRGTLLLVVDDPGAEPDDDDAWPVSALVGLRAELADGTLAGTVTGLEHSPAHDLLLVEQPSGAVALVPFVSAIVPVVDVPGGRVVLDPPGGLVEARPPVEPDPGPAAP</sequence>
<dbReference type="GO" id="GO:0006364">
    <property type="term" value="P:rRNA processing"/>
    <property type="evidence" value="ECO:0007669"/>
    <property type="project" value="UniProtKB-KW"/>
</dbReference>
<dbReference type="GO" id="GO:0043022">
    <property type="term" value="F:ribosome binding"/>
    <property type="evidence" value="ECO:0007669"/>
    <property type="project" value="InterPro"/>
</dbReference>
<gene>
    <name evidence="8" type="ORF">AVDCRST_MAG35-1120</name>
</gene>
<dbReference type="InterPro" id="IPR056792">
    <property type="entry name" value="PRC_RimM"/>
</dbReference>
<keyword evidence="4" id="KW-0143">Chaperone</keyword>
<evidence type="ECO:0000259" key="6">
    <source>
        <dbReference type="Pfam" id="PF01782"/>
    </source>
</evidence>
<dbReference type="SUPFAM" id="SSF50447">
    <property type="entry name" value="Translation proteins"/>
    <property type="match status" value="1"/>
</dbReference>
<dbReference type="PANTHER" id="PTHR33692:SF1">
    <property type="entry name" value="RIBOSOME MATURATION FACTOR RIMM"/>
    <property type="match status" value="1"/>
</dbReference>
<dbReference type="InterPro" id="IPR011033">
    <property type="entry name" value="PRC_barrel-like_sf"/>
</dbReference>
<evidence type="ECO:0000256" key="3">
    <source>
        <dbReference type="ARBA" id="ARBA00022552"/>
    </source>
</evidence>
<evidence type="ECO:0000256" key="4">
    <source>
        <dbReference type="ARBA" id="ARBA00023186"/>
    </source>
</evidence>
<feature type="domain" description="RimM N-terminal" evidence="6">
    <location>
        <begin position="1"/>
        <end position="77"/>
    </location>
</feature>
<keyword evidence="1" id="KW-0963">Cytoplasm</keyword>
<evidence type="ECO:0000256" key="2">
    <source>
        <dbReference type="ARBA" id="ARBA00022517"/>
    </source>
</evidence>
<dbReference type="Gene3D" id="2.40.30.60">
    <property type="entry name" value="RimM"/>
    <property type="match status" value="1"/>
</dbReference>
<feature type="domain" description="Ribosome maturation factor RimM PRC barrel" evidence="7">
    <location>
        <begin position="94"/>
        <end position="161"/>
    </location>
</feature>
<proteinExistence type="inferred from homology"/>
<dbReference type="PANTHER" id="PTHR33692">
    <property type="entry name" value="RIBOSOME MATURATION FACTOR RIMM"/>
    <property type="match status" value="1"/>
</dbReference>
<name>A0A6J4P3K0_9ACTN</name>
<accession>A0A6J4P3K0</accession>
<feature type="non-terminal residue" evidence="8">
    <location>
        <position position="1"/>
    </location>
</feature>
<dbReference type="HAMAP" id="MF_00014">
    <property type="entry name" value="Ribosome_mat_RimM"/>
    <property type="match status" value="1"/>
</dbReference>
<dbReference type="SUPFAM" id="SSF50346">
    <property type="entry name" value="PRC-barrel domain"/>
    <property type="match status" value="1"/>
</dbReference>
<dbReference type="InterPro" id="IPR036976">
    <property type="entry name" value="RimM_N_sf"/>
</dbReference>
<dbReference type="InterPro" id="IPR009000">
    <property type="entry name" value="Transl_B-barrel_sf"/>
</dbReference>
<evidence type="ECO:0000313" key="8">
    <source>
        <dbReference type="EMBL" id="CAA9405247.1"/>
    </source>
</evidence>
<dbReference type="Gene3D" id="2.30.30.240">
    <property type="entry name" value="PRC-barrel domain"/>
    <property type="match status" value="1"/>
</dbReference>
<dbReference type="InterPro" id="IPR011961">
    <property type="entry name" value="RimM"/>
</dbReference>
<dbReference type="Pfam" id="PF24986">
    <property type="entry name" value="PRC_RimM"/>
    <property type="match status" value="1"/>
</dbReference>
<dbReference type="EMBL" id="CADCUY010000227">
    <property type="protein sequence ID" value="CAA9405247.1"/>
    <property type="molecule type" value="Genomic_DNA"/>
</dbReference>
<dbReference type="InterPro" id="IPR002676">
    <property type="entry name" value="RimM_N"/>
</dbReference>
<protein>
    <submittedName>
        <fullName evidence="8">16S rRNA processing protein RimM</fullName>
    </submittedName>
</protein>
<organism evidence="8">
    <name type="scientific">uncultured Quadrisphaera sp</name>
    <dbReference type="NCBI Taxonomy" id="904978"/>
    <lineage>
        <taxon>Bacteria</taxon>
        <taxon>Bacillati</taxon>
        <taxon>Actinomycetota</taxon>
        <taxon>Actinomycetes</taxon>
        <taxon>Kineosporiales</taxon>
        <taxon>Kineosporiaceae</taxon>
        <taxon>Quadrisphaera</taxon>
        <taxon>environmental samples</taxon>
    </lineage>
</organism>
<reference evidence="8" key="1">
    <citation type="submission" date="2020-02" db="EMBL/GenBank/DDBJ databases">
        <authorList>
            <person name="Meier V. D."/>
        </authorList>
    </citation>
    <scope>NUCLEOTIDE SEQUENCE</scope>
    <source>
        <strain evidence="8">AVDCRST_MAG35</strain>
    </source>
</reference>